<accession>A0AAN9Y024</accession>
<dbReference type="EMBL" id="JBBCAQ010000035">
    <property type="protein sequence ID" value="KAK7578109.1"/>
    <property type="molecule type" value="Genomic_DNA"/>
</dbReference>
<evidence type="ECO:0000256" key="1">
    <source>
        <dbReference type="SAM" id="MobiDB-lite"/>
    </source>
</evidence>
<sequence length="342" mass="38125">MEDFKFSDSSNVGPISSVDFSVSTSSQQSFFNTPSSVSDLVSNYQTALTMQDDPLNENSSHSNTQNSCQQSTENGNDDQVNVSQTKDDGISMVNLGNGVQTDSPEQRDVSGIANNQLPAYSASEPSLNVINSISSSNLWASNVDDNILHNFNVSSTNGGLTFQNFSPSENTLYEPNLGNHISGLTSSQIQSQQRRTVNSQNYPHNIQRNLSQTNPQQNVYLANKMYNHSWNQSQTWNRGRSTPNLNPMQNLSNRKPNPSFSQQQQTMLMNQKYRRSTSFPGKNVFSQGNAYDINHVDDSSDLILPYQAQCPQPPLGIAQKELKGTHQVPWYFFRLPLQCCVM</sequence>
<comment type="caution">
    <text evidence="2">The sequence shown here is derived from an EMBL/GenBank/DDBJ whole genome shotgun (WGS) entry which is preliminary data.</text>
</comment>
<name>A0AAN9Y024_9HEMI</name>
<organism evidence="2 3">
    <name type="scientific">Parthenolecanium corni</name>
    <dbReference type="NCBI Taxonomy" id="536013"/>
    <lineage>
        <taxon>Eukaryota</taxon>
        <taxon>Metazoa</taxon>
        <taxon>Ecdysozoa</taxon>
        <taxon>Arthropoda</taxon>
        <taxon>Hexapoda</taxon>
        <taxon>Insecta</taxon>
        <taxon>Pterygota</taxon>
        <taxon>Neoptera</taxon>
        <taxon>Paraneoptera</taxon>
        <taxon>Hemiptera</taxon>
        <taxon>Sternorrhyncha</taxon>
        <taxon>Coccoidea</taxon>
        <taxon>Coccidae</taxon>
        <taxon>Parthenolecanium</taxon>
    </lineage>
</organism>
<feature type="compositionally biased region" description="Polar residues" evidence="1">
    <location>
        <begin position="56"/>
        <end position="84"/>
    </location>
</feature>
<dbReference type="Proteomes" id="UP001367676">
    <property type="component" value="Unassembled WGS sequence"/>
</dbReference>
<keyword evidence="3" id="KW-1185">Reference proteome</keyword>
<reference evidence="2 3" key="1">
    <citation type="submission" date="2024-03" db="EMBL/GenBank/DDBJ databases">
        <title>Adaptation during the transition from Ophiocordyceps entomopathogen to insect associate is accompanied by gene loss and intensified selection.</title>
        <authorList>
            <person name="Ward C.M."/>
            <person name="Onetto C.A."/>
            <person name="Borneman A.R."/>
        </authorList>
    </citation>
    <scope>NUCLEOTIDE SEQUENCE [LARGE SCALE GENOMIC DNA]</scope>
    <source>
        <strain evidence="2">AWRI1</strain>
        <tissue evidence="2">Single Adult Female</tissue>
    </source>
</reference>
<feature type="region of interest" description="Disordered" evidence="1">
    <location>
        <begin position="52"/>
        <end position="107"/>
    </location>
</feature>
<gene>
    <name evidence="2" type="ORF">V9T40_010314</name>
</gene>
<proteinExistence type="predicted"/>
<dbReference type="AlphaFoldDB" id="A0AAN9Y024"/>
<protein>
    <submittedName>
        <fullName evidence="2">Uncharacterized protein</fullName>
    </submittedName>
</protein>
<evidence type="ECO:0000313" key="2">
    <source>
        <dbReference type="EMBL" id="KAK7578109.1"/>
    </source>
</evidence>
<evidence type="ECO:0000313" key="3">
    <source>
        <dbReference type="Proteomes" id="UP001367676"/>
    </source>
</evidence>